<protein>
    <recommendedName>
        <fullName evidence="1">HicB-like antitoxin of toxin-antitoxin system domain-containing protein</fullName>
    </recommendedName>
</protein>
<dbReference type="EMBL" id="LNKA01000001">
    <property type="protein sequence ID" value="KTC65787.1"/>
    <property type="molecule type" value="Genomic_DNA"/>
</dbReference>
<evidence type="ECO:0000313" key="3">
    <source>
        <dbReference type="Proteomes" id="UP000054859"/>
    </source>
</evidence>
<accession>A0A0W0R415</accession>
<dbReference type="Gene3D" id="3.30.160.250">
    <property type="match status" value="1"/>
</dbReference>
<dbReference type="Gene3D" id="1.10.1220.10">
    <property type="entry name" value="Met repressor-like"/>
    <property type="match status" value="1"/>
</dbReference>
<name>A0A0W0R415_9GAMM</name>
<reference evidence="2 3" key="1">
    <citation type="submission" date="2015-11" db="EMBL/GenBank/DDBJ databases">
        <title>Identification of large and diverse effector repertoires of 38 Legionella species.</title>
        <authorList>
            <person name="Burstein D."/>
            <person name="Amaro F."/>
            <person name="Zusman T."/>
            <person name="Lifshitz Z."/>
            <person name="Cohen O."/>
            <person name="Gilbert J.A."/>
            <person name="Pupko T."/>
            <person name="Shuman H.A."/>
            <person name="Segal G."/>
        </authorList>
    </citation>
    <scope>NUCLEOTIDE SEQUENCE [LARGE SCALE GENOMIC DNA]</scope>
    <source>
        <strain evidence="2 3">1762-AUS-E</strain>
    </source>
</reference>
<dbReference type="GO" id="GO:0006355">
    <property type="term" value="P:regulation of DNA-templated transcription"/>
    <property type="evidence" value="ECO:0007669"/>
    <property type="project" value="InterPro"/>
</dbReference>
<dbReference type="STRING" id="45056.Lade_0445"/>
<dbReference type="OrthoDB" id="9807959at2"/>
<dbReference type="InterPro" id="IPR051404">
    <property type="entry name" value="TA_system_antitoxin"/>
</dbReference>
<gene>
    <name evidence="2" type="ORF">Lade_0445</name>
</gene>
<dbReference type="AlphaFoldDB" id="A0A0W0R415"/>
<dbReference type="InterPro" id="IPR031807">
    <property type="entry name" value="HicB-like"/>
</dbReference>
<feature type="domain" description="HicB-like antitoxin of toxin-antitoxin system" evidence="1">
    <location>
        <begin position="3"/>
        <end position="126"/>
    </location>
</feature>
<dbReference type="PANTHER" id="PTHR34504:SF2">
    <property type="entry name" value="UPF0150 PROTEIN SSL0259"/>
    <property type="match status" value="1"/>
</dbReference>
<comment type="caution">
    <text evidence="2">The sequence shown here is derived from an EMBL/GenBank/DDBJ whole genome shotgun (WGS) entry which is preliminary data.</text>
</comment>
<dbReference type="InterPro" id="IPR013321">
    <property type="entry name" value="Arc_rbn_hlx_hlx"/>
</dbReference>
<dbReference type="Pfam" id="PF15919">
    <property type="entry name" value="HicB_lk_antitox"/>
    <property type="match status" value="1"/>
</dbReference>
<keyword evidence="3" id="KW-1185">Reference proteome</keyword>
<evidence type="ECO:0000259" key="1">
    <source>
        <dbReference type="Pfam" id="PF15919"/>
    </source>
</evidence>
<dbReference type="PANTHER" id="PTHR34504">
    <property type="entry name" value="ANTITOXIN HICB"/>
    <property type="match status" value="1"/>
</dbReference>
<organism evidence="2 3">
    <name type="scientific">Legionella adelaidensis</name>
    <dbReference type="NCBI Taxonomy" id="45056"/>
    <lineage>
        <taxon>Bacteria</taxon>
        <taxon>Pseudomonadati</taxon>
        <taxon>Pseudomonadota</taxon>
        <taxon>Gammaproteobacteria</taxon>
        <taxon>Legionellales</taxon>
        <taxon>Legionellaceae</taxon>
        <taxon>Legionella</taxon>
    </lineage>
</organism>
<dbReference type="PATRIC" id="fig|45056.6.peg.461"/>
<evidence type="ECO:0000313" key="2">
    <source>
        <dbReference type="EMBL" id="KTC65787.1"/>
    </source>
</evidence>
<proteinExistence type="predicted"/>
<sequence length="134" mass="15019">MRYPVVIHKDEHSDYGVSVPDIPGCYSAGATYDEALTNVIEAIECHIEGLLMDNESIPVGSTIDHWINEEEFQNGVWAFIDIDLSQISGKSKRINITIPERVLNLIDLYSKNHAVKNRSSFLADAALSYIESHK</sequence>
<dbReference type="RefSeq" id="WP_058461521.1">
    <property type="nucleotide sequence ID" value="NZ_CAAAHS010000004.1"/>
</dbReference>
<dbReference type="CDD" id="cd22231">
    <property type="entry name" value="RHH_NikR_HicB-like"/>
    <property type="match status" value="1"/>
</dbReference>
<dbReference type="SUPFAM" id="SSF143100">
    <property type="entry name" value="TTHA1013/TTHA0281-like"/>
    <property type="match status" value="1"/>
</dbReference>
<dbReference type="InterPro" id="IPR035069">
    <property type="entry name" value="TTHA1013/TTHA0281-like"/>
</dbReference>
<dbReference type="Proteomes" id="UP000054859">
    <property type="component" value="Unassembled WGS sequence"/>
</dbReference>